<organism evidence="1">
    <name type="scientific">Anguilla anguilla</name>
    <name type="common">European freshwater eel</name>
    <name type="synonym">Muraena anguilla</name>
    <dbReference type="NCBI Taxonomy" id="7936"/>
    <lineage>
        <taxon>Eukaryota</taxon>
        <taxon>Metazoa</taxon>
        <taxon>Chordata</taxon>
        <taxon>Craniata</taxon>
        <taxon>Vertebrata</taxon>
        <taxon>Euteleostomi</taxon>
        <taxon>Actinopterygii</taxon>
        <taxon>Neopterygii</taxon>
        <taxon>Teleostei</taxon>
        <taxon>Anguilliformes</taxon>
        <taxon>Anguillidae</taxon>
        <taxon>Anguilla</taxon>
    </lineage>
</organism>
<sequence length="31" mass="3591">MQIFCKQQGLESVLKIHGIILMLKLMVQSLF</sequence>
<reference evidence="1" key="1">
    <citation type="submission" date="2014-11" db="EMBL/GenBank/DDBJ databases">
        <authorList>
            <person name="Amaro Gonzalez C."/>
        </authorList>
    </citation>
    <scope>NUCLEOTIDE SEQUENCE</scope>
</reference>
<dbReference type="EMBL" id="GBXM01042302">
    <property type="protein sequence ID" value="JAH66275.1"/>
    <property type="molecule type" value="Transcribed_RNA"/>
</dbReference>
<accession>A0A0E9UM19</accession>
<name>A0A0E9UM19_ANGAN</name>
<dbReference type="AlphaFoldDB" id="A0A0E9UM19"/>
<protein>
    <submittedName>
        <fullName evidence="1">Uncharacterized protein</fullName>
    </submittedName>
</protein>
<evidence type="ECO:0000313" key="1">
    <source>
        <dbReference type="EMBL" id="JAH66275.1"/>
    </source>
</evidence>
<reference evidence="1" key="2">
    <citation type="journal article" date="2015" name="Fish Shellfish Immunol.">
        <title>Early steps in the European eel (Anguilla anguilla)-Vibrio vulnificus interaction in the gills: Role of the RtxA13 toxin.</title>
        <authorList>
            <person name="Callol A."/>
            <person name="Pajuelo D."/>
            <person name="Ebbesson L."/>
            <person name="Teles M."/>
            <person name="MacKenzie S."/>
            <person name="Amaro C."/>
        </authorList>
    </citation>
    <scope>NUCLEOTIDE SEQUENCE</scope>
</reference>
<proteinExistence type="predicted"/>